<evidence type="ECO:0000313" key="1">
    <source>
        <dbReference type="EMBL" id="TKW28550.1"/>
    </source>
</evidence>
<organism evidence="1 2">
    <name type="scientific">Setaria viridis</name>
    <name type="common">Green bristlegrass</name>
    <name type="synonym">Setaria italica subsp. viridis</name>
    <dbReference type="NCBI Taxonomy" id="4556"/>
    <lineage>
        <taxon>Eukaryota</taxon>
        <taxon>Viridiplantae</taxon>
        <taxon>Streptophyta</taxon>
        <taxon>Embryophyta</taxon>
        <taxon>Tracheophyta</taxon>
        <taxon>Spermatophyta</taxon>
        <taxon>Magnoliopsida</taxon>
        <taxon>Liliopsida</taxon>
        <taxon>Poales</taxon>
        <taxon>Poaceae</taxon>
        <taxon>PACMAD clade</taxon>
        <taxon>Panicoideae</taxon>
        <taxon>Panicodae</taxon>
        <taxon>Paniceae</taxon>
        <taxon>Cenchrinae</taxon>
        <taxon>Setaria</taxon>
    </lineage>
</organism>
<protein>
    <submittedName>
        <fullName evidence="1">Uncharacterized protein</fullName>
    </submittedName>
</protein>
<dbReference type="EMBL" id="CM016554">
    <property type="protein sequence ID" value="TKW28550.1"/>
    <property type="molecule type" value="Genomic_DNA"/>
</dbReference>
<accession>A0A4U6VG62</accession>
<dbReference type="Gramene" id="TKW28550">
    <property type="protein sequence ID" value="TKW28550"/>
    <property type="gene ID" value="SEVIR_3G335200v2"/>
</dbReference>
<dbReference type="AlphaFoldDB" id="A0A4U6VG62"/>
<dbReference type="Proteomes" id="UP000298652">
    <property type="component" value="Chromosome 3"/>
</dbReference>
<evidence type="ECO:0000313" key="2">
    <source>
        <dbReference type="Proteomes" id="UP000298652"/>
    </source>
</evidence>
<keyword evidence="2" id="KW-1185">Reference proteome</keyword>
<gene>
    <name evidence="1" type="ORF">SEVIR_3G335200v2</name>
</gene>
<sequence>MLLLGDGLLFGCYFMERQIFNGSAEKWWLSLFWIPYGCKPCHLHLTALVLSTINWIVFSATC</sequence>
<proteinExistence type="predicted"/>
<name>A0A4U6VG62_SETVI</name>
<reference evidence="1" key="1">
    <citation type="submission" date="2019-03" db="EMBL/GenBank/DDBJ databases">
        <title>WGS assembly of Setaria viridis.</title>
        <authorList>
            <person name="Huang P."/>
            <person name="Jenkins J."/>
            <person name="Grimwood J."/>
            <person name="Barry K."/>
            <person name="Healey A."/>
            <person name="Mamidi S."/>
            <person name="Sreedasyam A."/>
            <person name="Shu S."/>
            <person name="Feldman M."/>
            <person name="Wu J."/>
            <person name="Yu Y."/>
            <person name="Chen C."/>
            <person name="Johnson J."/>
            <person name="Rokhsar D."/>
            <person name="Baxter I."/>
            <person name="Schmutz J."/>
            <person name="Brutnell T."/>
            <person name="Kellogg E."/>
        </authorList>
    </citation>
    <scope>NUCLEOTIDE SEQUENCE [LARGE SCALE GENOMIC DNA]</scope>
</reference>